<protein>
    <submittedName>
        <fullName evidence="2">GNAT family N-acetyltransferase</fullName>
    </submittedName>
</protein>
<dbReference type="InterPro" id="IPR027365">
    <property type="entry name" value="GNAT_acetyltra_YdfB-like"/>
</dbReference>
<evidence type="ECO:0000313" key="3">
    <source>
        <dbReference type="Proteomes" id="UP000487649"/>
    </source>
</evidence>
<name>A0A9X4XJ51_9FIRM</name>
<feature type="domain" description="N-acetyltransferase" evidence="1">
    <location>
        <begin position="129"/>
        <end position="262"/>
    </location>
</feature>
<dbReference type="Pfam" id="PF12746">
    <property type="entry name" value="GNAT_acetyltran"/>
    <property type="match status" value="1"/>
</dbReference>
<dbReference type="PROSITE" id="PS51186">
    <property type="entry name" value="GNAT"/>
    <property type="match status" value="1"/>
</dbReference>
<sequence length="262" mass="30091">MIRQLTEGDRIKTLAFLSKNPGLNLFQIGDIENFGFDSDIQTVWGSFNENDELNGVLLRYRENFIPYFEDLDFNVEGFKSIIKTNDCAKIISGEKVIADQFTDCFEQAEVREMYFCELIDDSFLEEVLVEIKEASCEDARRILDLLVTIEEFSGTFRSTDEICRKIESRSGRVYFIENEAKDVVCNVQTAAENSKSAMVVAVATHKDYRKRGFMAQCLSKLCRDLLNENKTLCLFYDNPEAGAVYHKLGFKTIGKWKMIVCK</sequence>
<reference evidence="2 3" key="1">
    <citation type="journal article" date="2019" name="Nat. Med.">
        <title>A library of human gut bacterial isolates paired with longitudinal multiomics data enables mechanistic microbiome research.</title>
        <authorList>
            <person name="Poyet M."/>
            <person name="Groussin M."/>
            <person name="Gibbons S.M."/>
            <person name="Avila-Pacheco J."/>
            <person name="Jiang X."/>
            <person name="Kearney S.M."/>
            <person name="Perrotta A.R."/>
            <person name="Berdy B."/>
            <person name="Zhao S."/>
            <person name="Lieberman T.D."/>
            <person name="Swanson P.K."/>
            <person name="Smith M."/>
            <person name="Roesemann S."/>
            <person name="Alexander J.E."/>
            <person name="Rich S.A."/>
            <person name="Livny J."/>
            <person name="Vlamakis H."/>
            <person name="Clish C."/>
            <person name="Bullock K."/>
            <person name="Deik A."/>
            <person name="Scott J."/>
            <person name="Pierce K.A."/>
            <person name="Xavier R.J."/>
            <person name="Alm E.J."/>
        </authorList>
    </citation>
    <scope>NUCLEOTIDE SEQUENCE [LARGE SCALE GENOMIC DNA]</scope>
    <source>
        <strain evidence="2 3">BIOML-A198</strain>
    </source>
</reference>
<dbReference type="EMBL" id="WMQE01000029">
    <property type="protein sequence ID" value="MTK22072.1"/>
    <property type="molecule type" value="Genomic_DNA"/>
</dbReference>
<evidence type="ECO:0000259" key="1">
    <source>
        <dbReference type="PROSITE" id="PS51186"/>
    </source>
</evidence>
<accession>A0A9X4XJ51</accession>
<dbReference type="Gene3D" id="3.40.630.30">
    <property type="match status" value="1"/>
</dbReference>
<dbReference type="InterPro" id="IPR000182">
    <property type="entry name" value="GNAT_dom"/>
</dbReference>
<dbReference type="GO" id="GO:0016747">
    <property type="term" value="F:acyltransferase activity, transferring groups other than amino-acyl groups"/>
    <property type="evidence" value="ECO:0007669"/>
    <property type="project" value="InterPro"/>
</dbReference>
<evidence type="ECO:0000313" key="2">
    <source>
        <dbReference type="EMBL" id="MTK22072.1"/>
    </source>
</evidence>
<comment type="caution">
    <text evidence="2">The sequence shown here is derived from an EMBL/GenBank/DDBJ whole genome shotgun (WGS) entry which is preliminary data.</text>
</comment>
<dbReference type="RefSeq" id="WP_006785899.1">
    <property type="nucleotide sequence ID" value="NZ_JADPFQ010000024.1"/>
</dbReference>
<organism evidence="2 3">
    <name type="scientific">Turicibacter sanguinis</name>
    <dbReference type="NCBI Taxonomy" id="154288"/>
    <lineage>
        <taxon>Bacteria</taxon>
        <taxon>Bacillati</taxon>
        <taxon>Bacillota</taxon>
        <taxon>Erysipelotrichia</taxon>
        <taxon>Erysipelotrichales</taxon>
        <taxon>Turicibacteraceae</taxon>
        <taxon>Turicibacter</taxon>
    </lineage>
</organism>
<gene>
    <name evidence="2" type="ORF">GMA92_11670</name>
</gene>
<dbReference type="SUPFAM" id="SSF55729">
    <property type="entry name" value="Acyl-CoA N-acyltransferases (Nat)"/>
    <property type="match status" value="1"/>
</dbReference>
<dbReference type="InterPro" id="IPR016181">
    <property type="entry name" value="Acyl_CoA_acyltransferase"/>
</dbReference>
<dbReference type="Proteomes" id="UP000487649">
    <property type="component" value="Unassembled WGS sequence"/>
</dbReference>
<dbReference type="AlphaFoldDB" id="A0A9X4XJ51"/>
<proteinExistence type="predicted"/>